<sequence>MPCLHLPAFASSGSALCHIELLSESQTNMARLVSSVSDILDTLQKDRSVIRPRVKADLQKAPTRSARPKGCANGSRPRDCFDIYASGQQEDGVYSVFPTHYPEGFQVYCDMTTDSGGWASHRLPDELNWSSNAHLEEEGSWTQKRQERGPVQQGSWGIAQEAKGALTPSS</sequence>
<accession>A0ACB8F1P7</accession>
<comment type="caution">
    <text evidence="1">The sequence shown here is derived from an EMBL/GenBank/DDBJ whole genome shotgun (WGS) entry which is preliminary data.</text>
</comment>
<dbReference type="Proteomes" id="UP000827872">
    <property type="component" value="Linkage Group LG12"/>
</dbReference>
<proteinExistence type="predicted"/>
<keyword evidence="2" id="KW-1185">Reference proteome</keyword>
<evidence type="ECO:0000313" key="2">
    <source>
        <dbReference type="Proteomes" id="UP000827872"/>
    </source>
</evidence>
<dbReference type="EMBL" id="CM037625">
    <property type="protein sequence ID" value="KAH7998608.1"/>
    <property type="molecule type" value="Genomic_DNA"/>
</dbReference>
<reference evidence="1" key="1">
    <citation type="submission" date="2021-08" db="EMBL/GenBank/DDBJ databases">
        <title>The first chromosome-level gecko genome reveals the dynamic sex chromosomes of Neotropical dwarf geckos (Sphaerodactylidae: Sphaerodactylus).</title>
        <authorList>
            <person name="Pinto B.J."/>
            <person name="Keating S.E."/>
            <person name="Gamble T."/>
        </authorList>
    </citation>
    <scope>NUCLEOTIDE SEQUENCE</scope>
    <source>
        <strain evidence="1">TG3544</strain>
    </source>
</reference>
<evidence type="ECO:0000313" key="1">
    <source>
        <dbReference type="EMBL" id="KAH7998608.1"/>
    </source>
</evidence>
<gene>
    <name evidence="1" type="ORF">K3G42_018416</name>
</gene>
<protein>
    <submittedName>
        <fullName evidence="1">Uncharacterized protein</fullName>
    </submittedName>
</protein>
<organism evidence="1 2">
    <name type="scientific">Sphaerodactylus townsendi</name>
    <dbReference type="NCBI Taxonomy" id="933632"/>
    <lineage>
        <taxon>Eukaryota</taxon>
        <taxon>Metazoa</taxon>
        <taxon>Chordata</taxon>
        <taxon>Craniata</taxon>
        <taxon>Vertebrata</taxon>
        <taxon>Euteleostomi</taxon>
        <taxon>Lepidosauria</taxon>
        <taxon>Squamata</taxon>
        <taxon>Bifurcata</taxon>
        <taxon>Gekkota</taxon>
        <taxon>Sphaerodactylidae</taxon>
        <taxon>Sphaerodactylus</taxon>
    </lineage>
</organism>
<name>A0ACB8F1P7_9SAUR</name>